<keyword evidence="2" id="KW-1185">Reference proteome</keyword>
<evidence type="ECO:0008006" key="3">
    <source>
        <dbReference type="Google" id="ProtNLM"/>
    </source>
</evidence>
<dbReference type="AlphaFoldDB" id="A0AA37TTA8"/>
<organism evidence="1 2">
    <name type="scientific">Cypionkella aquatica</name>
    <dbReference type="NCBI Taxonomy" id="1756042"/>
    <lineage>
        <taxon>Bacteria</taxon>
        <taxon>Pseudomonadati</taxon>
        <taxon>Pseudomonadota</taxon>
        <taxon>Alphaproteobacteria</taxon>
        <taxon>Rhodobacterales</taxon>
        <taxon>Paracoccaceae</taxon>
        <taxon>Cypionkella</taxon>
    </lineage>
</organism>
<name>A0AA37TTA8_9RHOB</name>
<gene>
    <name evidence="1" type="ORF">GCM10010873_01730</name>
</gene>
<proteinExistence type="predicted"/>
<sequence>MALANAEAEPALTADAPTSCPTPPLALVEALNIRESKVSARETVLNDRLAALSLAEAAITARIEEMTAAEAELKKTLQIADGAAEADLARLTAVYEAMKPVDAAKLFGEMAPEFAAGFLGRMTPGAAAAAMAGMDPAKVYAISVLIAGRNAMAPKN</sequence>
<evidence type="ECO:0000313" key="2">
    <source>
        <dbReference type="Proteomes" id="UP001157355"/>
    </source>
</evidence>
<accession>A0AA37TTA8</accession>
<evidence type="ECO:0000313" key="1">
    <source>
        <dbReference type="EMBL" id="GLS85200.1"/>
    </source>
</evidence>
<protein>
    <recommendedName>
        <fullName evidence="3">Magnesium transporter MgtE intracellular domain-containing protein</fullName>
    </recommendedName>
</protein>
<dbReference type="EMBL" id="BSPP01000002">
    <property type="protein sequence ID" value="GLS85200.1"/>
    <property type="molecule type" value="Genomic_DNA"/>
</dbReference>
<comment type="caution">
    <text evidence="1">The sequence shown here is derived from an EMBL/GenBank/DDBJ whole genome shotgun (WGS) entry which is preliminary data.</text>
</comment>
<dbReference type="SUPFAM" id="SSF158791">
    <property type="entry name" value="MgtE N-terminal domain-like"/>
    <property type="match status" value="1"/>
</dbReference>
<reference evidence="1 2" key="1">
    <citation type="journal article" date="2014" name="Int. J. Syst. Evol. Microbiol.">
        <title>Complete genome sequence of Corynebacterium casei LMG S-19264T (=DSM 44701T), isolated from a smear-ripened cheese.</title>
        <authorList>
            <consortium name="US DOE Joint Genome Institute (JGI-PGF)"/>
            <person name="Walter F."/>
            <person name="Albersmeier A."/>
            <person name="Kalinowski J."/>
            <person name="Ruckert C."/>
        </authorList>
    </citation>
    <scope>NUCLEOTIDE SEQUENCE [LARGE SCALE GENOMIC DNA]</scope>
    <source>
        <strain evidence="1 2">NBRC 111766</strain>
    </source>
</reference>
<dbReference type="Proteomes" id="UP001157355">
    <property type="component" value="Unassembled WGS sequence"/>
</dbReference>